<dbReference type="PANTHER" id="PTHR18919">
    <property type="entry name" value="ACETYL-COA C-ACYLTRANSFERASE"/>
    <property type="match status" value="1"/>
</dbReference>
<evidence type="ECO:0000256" key="7">
    <source>
        <dbReference type="PIRSR" id="PIRSR000429-1"/>
    </source>
</evidence>
<dbReference type="InterPro" id="IPR020613">
    <property type="entry name" value="Thiolase_CS"/>
</dbReference>
<feature type="domain" description="Thiolase N-terminal" evidence="9">
    <location>
        <begin position="13"/>
        <end position="272"/>
    </location>
</feature>
<dbReference type="EMBL" id="AVPJ01000001">
    <property type="protein sequence ID" value="KGN34868.1"/>
    <property type="molecule type" value="Genomic_DNA"/>
</dbReference>
<accession>A0A0A0JCH3</accession>
<dbReference type="SUPFAM" id="SSF53901">
    <property type="entry name" value="Thiolase-like"/>
    <property type="match status" value="2"/>
</dbReference>
<keyword evidence="12" id="KW-1185">Reference proteome</keyword>
<dbReference type="PANTHER" id="PTHR18919:SF107">
    <property type="entry name" value="ACETYL-COA ACETYLTRANSFERASE, CYTOSOLIC"/>
    <property type="match status" value="1"/>
</dbReference>
<dbReference type="InterPro" id="IPR020615">
    <property type="entry name" value="Thiolase_acyl_enz_int_AS"/>
</dbReference>
<evidence type="ECO:0000256" key="8">
    <source>
        <dbReference type="RuleBase" id="RU003557"/>
    </source>
</evidence>
<dbReference type="PIRSF" id="PIRSF000429">
    <property type="entry name" value="Ac-CoA_Ac_transf"/>
    <property type="match status" value="1"/>
</dbReference>
<dbReference type="PROSITE" id="PS00099">
    <property type="entry name" value="THIOLASE_3"/>
    <property type="match status" value="1"/>
</dbReference>
<name>A0A0A0JCH3_9MICO</name>
<evidence type="ECO:0000259" key="9">
    <source>
        <dbReference type="Pfam" id="PF00108"/>
    </source>
</evidence>
<comment type="similarity">
    <text evidence="1 8">Belongs to the thiolase-like superfamily. Thiolase family.</text>
</comment>
<dbReference type="NCBIfam" id="TIGR01930">
    <property type="entry name" value="AcCoA-C-Actrans"/>
    <property type="match status" value="1"/>
</dbReference>
<feature type="domain" description="Thiolase C-terminal" evidence="10">
    <location>
        <begin position="280"/>
        <end position="399"/>
    </location>
</feature>
<dbReference type="InterPro" id="IPR020617">
    <property type="entry name" value="Thiolase_C"/>
</dbReference>
<dbReference type="InterPro" id="IPR002155">
    <property type="entry name" value="Thiolase"/>
</dbReference>
<dbReference type="GO" id="GO:0003985">
    <property type="term" value="F:acetyl-CoA C-acetyltransferase activity"/>
    <property type="evidence" value="ECO:0007669"/>
    <property type="project" value="UniProtKB-EC"/>
</dbReference>
<keyword evidence="3 8" id="KW-0808">Transferase</keyword>
<dbReference type="OrthoDB" id="9764638at2"/>
<evidence type="ECO:0000256" key="6">
    <source>
        <dbReference type="ARBA" id="ARBA00040529"/>
    </source>
</evidence>
<evidence type="ECO:0000256" key="5">
    <source>
        <dbReference type="ARBA" id="ARBA00030755"/>
    </source>
</evidence>
<organism evidence="11 12">
    <name type="scientific">Knoellia sinensis KCTC 19936</name>
    <dbReference type="NCBI Taxonomy" id="1385520"/>
    <lineage>
        <taxon>Bacteria</taxon>
        <taxon>Bacillati</taxon>
        <taxon>Actinomycetota</taxon>
        <taxon>Actinomycetes</taxon>
        <taxon>Micrococcales</taxon>
        <taxon>Intrasporangiaceae</taxon>
        <taxon>Knoellia</taxon>
    </lineage>
</organism>
<evidence type="ECO:0000313" key="11">
    <source>
        <dbReference type="EMBL" id="KGN34868.1"/>
    </source>
</evidence>
<proteinExistence type="inferred from homology"/>
<sequence length="405" mass="41567">MSTASTQNTDPTVIVAGARTPMGRMSGSLKGFSGSDLGGFAIKGALEKSGVKPEDVDYVIMGQVLTAGEGQIPARQAAVKAGIPMDVPALTVNKVCLSGLDAIALADQLVRAGEFDIVVAGGQESMTNAPHLLPKSRDGYKYGDTTLQDSMAFDGLYDILTNQAMGSLTEANNVDANAFTREEQDEFAARSHQLAAKAWKDGFFDDEVVSVSIPQRKGDPIEFKEDEGIRADTTAESLSKLRPAFAKDGTITAGSASQISDGAAAVVVMKKSKAQELGLEWLAEIGAHGVVAGPDSSLQSQPANAIKKACDRAGISPSDLAVIEINEAFAAVGLASAKDLGLDADKVNPNGGAIAMGHPLGMSGARVVLTLAHELKRRGGGTGAAALCGGGGQGDALLLTVPSES</sequence>
<protein>
    <recommendedName>
        <fullName evidence="6">Probable acetyl-CoA acetyltransferase</fullName>
        <ecNumber evidence="2">2.3.1.9</ecNumber>
    </recommendedName>
    <alternativeName>
        <fullName evidence="5">Acetoacetyl-CoA thiolase</fullName>
    </alternativeName>
</protein>
<keyword evidence="4 8" id="KW-0012">Acyltransferase</keyword>
<gene>
    <name evidence="11" type="ORF">N802_02195</name>
</gene>
<comment type="caution">
    <text evidence="11">The sequence shown here is derived from an EMBL/GenBank/DDBJ whole genome shotgun (WGS) entry which is preliminary data.</text>
</comment>
<dbReference type="Pfam" id="PF02803">
    <property type="entry name" value="Thiolase_C"/>
    <property type="match status" value="1"/>
</dbReference>
<dbReference type="PROSITE" id="PS00737">
    <property type="entry name" value="THIOLASE_2"/>
    <property type="match status" value="1"/>
</dbReference>
<evidence type="ECO:0000256" key="3">
    <source>
        <dbReference type="ARBA" id="ARBA00022679"/>
    </source>
</evidence>
<dbReference type="Pfam" id="PF00108">
    <property type="entry name" value="Thiolase_N"/>
    <property type="match status" value="1"/>
</dbReference>
<dbReference type="InterPro" id="IPR020610">
    <property type="entry name" value="Thiolase_AS"/>
</dbReference>
<evidence type="ECO:0000256" key="1">
    <source>
        <dbReference type="ARBA" id="ARBA00010982"/>
    </source>
</evidence>
<evidence type="ECO:0000313" key="12">
    <source>
        <dbReference type="Proteomes" id="UP000030002"/>
    </source>
</evidence>
<dbReference type="InterPro" id="IPR020616">
    <property type="entry name" value="Thiolase_N"/>
</dbReference>
<dbReference type="FunFam" id="3.40.47.10:FF:000010">
    <property type="entry name" value="Acetyl-CoA acetyltransferase (Thiolase)"/>
    <property type="match status" value="1"/>
</dbReference>
<dbReference type="RefSeq" id="WP_035911397.1">
    <property type="nucleotide sequence ID" value="NZ_AVPJ01000001.1"/>
</dbReference>
<feature type="active site" description="Acyl-thioester intermediate" evidence="7">
    <location>
        <position position="96"/>
    </location>
</feature>
<evidence type="ECO:0000256" key="4">
    <source>
        <dbReference type="ARBA" id="ARBA00023315"/>
    </source>
</evidence>
<dbReference type="STRING" id="1385520.N802_02195"/>
<dbReference type="AlphaFoldDB" id="A0A0A0JCH3"/>
<evidence type="ECO:0000259" key="10">
    <source>
        <dbReference type="Pfam" id="PF02803"/>
    </source>
</evidence>
<dbReference type="Gene3D" id="3.40.47.10">
    <property type="match status" value="2"/>
</dbReference>
<dbReference type="PROSITE" id="PS00098">
    <property type="entry name" value="THIOLASE_1"/>
    <property type="match status" value="1"/>
</dbReference>
<dbReference type="EC" id="2.3.1.9" evidence="2"/>
<dbReference type="CDD" id="cd00751">
    <property type="entry name" value="thiolase"/>
    <property type="match status" value="1"/>
</dbReference>
<feature type="active site" description="Proton acceptor" evidence="7">
    <location>
        <position position="358"/>
    </location>
</feature>
<reference evidence="11 12" key="1">
    <citation type="submission" date="2013-08" db="EMBL/GenBank/DDBJ databases">
        <title>The genome sequence of Knoellia sinensis.</title>
        <authorList>
            <person name="Zhu W."/>
            <person name="Wang G."/>
        </authorList>
    </citation>
    <scope>NUCLEOTIDE SEQUENCE [LARGE SCALE GENOMIC DNA]</scope>
    <source>
        <strain evidence="11 12">KCTC 19936</strain>
    </source>
</reference>
<evidence type="ECO:0000256" key="2">
    <source>
        <dbReference type="ARBA" id="ARBA00012705"/>
    </source>
</evidence>
<dbReference type="Proteomes" id="UP000030002">
    <property type="component" value="Unassembled WGS sequence"/>
</dbReference>
<dbReference type="eggNOG" id="COG0183">
    <property type="taxonomic scope" value="Bacteria"/>
</dbReference>
<dbReference type="InterPro" id="IPR016039">
    <property type="entry name" value="Thiolase-like"/>
</dbReference>
<feature type="active site" description="Proton acceptor" evidence="7">
    <location>
        <position position="388"/>
    </location>
</feature>